<dbReference type="InterPro" id="IPR044739">
    <property type="entry name" value="NRT1/PTR"/>
</dbReference>
<dbReference type="PANTHER" id="PTHR11654">
    <property type="entry name" value="OLIGOPEPTIDE TRANSPORTER-RELATED"/>
    <property type="match status" value="1"/>
</dbReference>
<feature type="transmembrane region" description="Helical" evidence="9">
    <location>
        <begin position="226"/>
        <end position="247"/>
    </location>
</feature>
<evidence type="ECO:0000256" key="5">
    <source>
        <dbReference type="ARBA" id="ARBA00022692"/>
    </source>
</evidence>
<evidence type="ECO:0000256" key="6">
    <source>
        <dbReference type="ARBA" id="ARBA00022989"/>
    </source>
</evidence>
<feature type="transmembrane region" description="Helical" evidence="9">
    <location>
        <begin position="498"/>
        <end position="519"/>
    </location>
</feature>
<dbReference type="PROSITE" id="PS01022">
    <property type="entry name" value="PTR2_1"/>
    <property type="match status" value="1"/>
</dbReference>
<keyword evidence="6 9" id="KW-1133">Transmembrane helix</keyword>
<dbReference type="EMBL" id="JBCNJP010000009">
    <property type="protein sequence ID" value="KAK9073486.1"/>
    <property type="molecule type" value="Genomic_DNA"/>
</dbReference>
<dbReference type="Gene3D" id="1.20.1250.20">
    <property type="entry name" value="MFS general substrate transporter like domains"/>
    <property type="match status" value="1"/>
</dbReference>
<comment type="similarity">
    <text evidence="2">Belongs to the major facilitator superfamily. Proton-dependent oligopeptide transporter (POT/PTR) (TC 2.A.17) family.</text>
</comment>
<feature type="transmembrane region" description="Helical" evidence="9">
    <location>
        <begin position="467"/>
        <end position="486"/>
    </location>
</feature>
<comment type="caution">
    <text evidence="10">The sequence shown here is derived from an EMBL/GenBank/DDBJ whole genome shotgun (WGS) entry which is preliminary data.</text>
</comment>
<feature type="transmembrane region" description="Helical" evidence="9">
    <location>
        <begin position="113"/>
        <end position="132"/>
    </location>
</feature>
<keyword evidence="3" id="KW-0813">Transport</keyword>
<dbReference type="Proteomes" id="UP001408789">
    <property type="component" value="Unassembled WGS sequence"/>
</dbReference>
<comment type="similarity">
    <text evidence="8">Belongs to the major facilitator superfamily. Phosphate:H(+) symporter (TC 2.A.1.9) family.</text>
</comment>
<accession>A0AAP0H636</accession>
<organism evidence="10 11">
    <name type="scientific">Deinandra increscens subsp. villosa</name>
    <dbReference type="NCBI Taxonomy" id="3103831"/>
    <lineage>
        <taxon>Eukaryota</taxon>
        <taxon>Viridiplantae</taxon>
        <taxon>Streptophyta</taxon>
        <taxon>Embryophyta</taxon>
        <taxon>Tracheophyta</taxon>
        <taxon>Spermatophyta</taxon>
        <taxon>Magnoliopsida</taxon>
        <taxon>eudicotyledons</taxon>
        <taxon>Gunneridae</taxon>
        <taxon>Pentapetalae</taxon>
        <taxon>asterids</taxon>
        <taxon>campanulids</taxon>
        <taxon>Asterales</taxon>
        <taxon>Asteraceae</taxon>
        <taxon>Asteroideae</taxon>
        <taxon>Heliantheae alliance</taxon>
        <taxon>Madieae</taxon>
        <taxon>Madiinae</taxon>
        <taxon>Deinandra</taxon>
    </lineage>
</organism>
<dbReference type="InterPro" id="IPR018456">
    <property type="entry name" value="PTR2_symporter_CS"/>
</dbReference>
<dbReference type="Pfam" id="PF00854">
    <property type="entry name" value="PTR2"/>
    <property type="match status" value="1"/>
</dbReference>
<evidence type="ECO:0000256" key="7">
    <source>
        <dbReference type="ARBA" id="ARBA00023136"/>
    </source>
</evidence>
<keyword evidence="4" id="KW-0597">Phosphoprotein</keyword>
<evidence type="ECO:0000256" key="2">
    <source>
        <dbReference type="ARBA" id="ARBA00005982"/>
    </source>
</evidence>
<feature type="transmembrane region" description="Helical" evidence="9">
    <location>
        <begin position="543"/>
        <end position="563"/>
    </location>
</feature>
<dbReference type="CDD" id="cd17417">
    <property type="entry name" value="MFS_NPF5"/>
    <property type="match status" value="1"/>
</dbReference>
<evidence type="ECO:0000256" key="4">
    <source>
        <dbReference type="ARBA" id="ARBA00022553"/>
    </source>
</evidence>
<feature type="transmembrane region" description="Helical" evidence="9">
    <location>
        <begin position="88"/>
        <end position="106"/>
    </location>
</feature>
<dbReference type="GO" id="GO:0009705">
    <property type="term" value="C:plant-type vacuole membrane"/>
    <property type="evidence" value="ECO:0007669"/>
    <property type="project" value="UniProtKB-ARBA"/>
</dbReference>
<reference evidence="10 11" key="1">
    <citation type="submission" date="2024-04" db="EMBL/GenBank/DDBJ databases">
        <title>The reference genome of an endangered Asteraceae, Deinandra increscens subsp. villosa, native to the Central Coast of California.</title>
        <authorList>
            <person name="Guilliams M."/>
            <person name="Hasenstab-Lehman K."/>
            <person name="Meyer R."/>
            <person name="Mcevoy S."/>
        </authorList>
    </citation>
    <scope>NUCLEOTIDE SEQUENCE [LARGE SCALE GENOMIC DNA]</scope>
    <source>
        <tissue evidence="10">Leaf</tissue>
    </source>
</reference>
<dbReference type="InterPro" id="IPR036259">
    <property type="entry name" value="MFS_trans_sf"/>
</dbReference>
<keyword evidence="7 9" id="KW-0472">Membrane</keyword>
<evidence type="ECO:0000256" key="9">
    <source>
        <dbReference type="SAM" id="Phobius"/>
    </source>
</evidence>
<feature type="transmembrane region" description="Helical" evidence="9">
    <location>
        <begin position="336"/>
        <end position="357"/>
    </location>
</feature>
<gene>
    <name evidence="10" type="ORF">SSX86_007810</name>
</gene>
<dbReference type="GO" id="GO:0080054">
    <property type="term" value="F:low-affinity nitrate transmembrane transporter activity"/>
    <property type="evidence" value="ECO:0007669"/>
    <property type="project" value="UniProtKB-ARBA"/>
</dbReference>
<evidence type="ECO:0000256" key="3">
    <source>
        <dbReference type="ARBA" id="ARBA00022448"/>
    </source>
</evidence>
<name>A0AAP0H636_9ASTR</name>
<dbReference type="AlphaFoldDB" id="A0AAP0H636"/>
<dbReference type="InterPro" id="IPR000109">
    <property type="entry name" value="POT_fam"/>
</dbReference>
<dbReference type="FunFam" id="1.20.1250.20:FF:000147">
    <property type="entry name" value="Protein NRT1/ PTR family 5.10"/>
    <property type="match status" value="1"/>
</dbReference>
<dbReference type="GO" id="GO:0042937">
    <property type="term" value="F:tripeptide transmembrane transporter activity"/>
    <property type="evidence" value="ECO:0007669"/>
    <property type="project" value="InterPro"/>
</dbReference>
<keyword evidence="5 9" id="KW-0812">Transmembrane</keyword>
<feature type="transmembrane region" description="Helical" evidence="9">
    <location>
        <begin position="152"/>
        <end position="168"/>
    </location>
</feature>
<keyword evidence="11" id="KW-1185">Reference proteome</keyword>
<comment type="subcellular location">
    <subcellularLocation>
        <location evidence="1">Membrane</location>
        <topology evidence="1">Multi-pass membrane protein</topology>
    </subcellularLocation>
</comment>
<dbReference type="SUPFAM" id="SSF103473">
    <property type="entry name" value="MFS general substrate transporter"/>
    <property type="match status" value="1"/>
</dbReference>
<evidence type="ECO:0000313" key="10">
    <source>
        <dbReference type="EMBL" id="KAK9073486.1"/>
    </source>
</evidence>
<evidence type="ECO:0000313" key="11">
    <source>
        <dbReference type="Proteomes" id="UP001408789"/>
    </source>
</evidence>
<feature type="transmembrane region" description="Helical" evidence="9">
    <location>
        <begin position="414"/>
        <end position="435"/>
    </location>
</feature>
<evidence type="ECO:0000256" key="8">
    <source>
        <dbReference type="ARBA" id="ARBA00044504"/>
    </source>
</evidence>
<proteinExistence type="inferred from homology"/>
<evidence type="ECO:0000256" key="1">
    <source>
        <dbReference type="ARBA" id="ARBA00004141"/>
    </source>
</evidence>
<feature type="transmembrane region" description="Helical" evidence="9">
    <location>
        <begin position="377"/>
        <end position="402"/>
    </location>
</feature>
<feature type="transmembrane region" description="Helical" evidence="9">
    <location>
        <begin position="201"/>
        <end position="220"/>
    </location>
</feature>
<protein>
    <recommendedName>
        <fullName evidence="12">Peptide transporter</fullName>
    </recommendedName>
</protein>
<sequence>MDGQDNDTGTGKSFAGVECPLLNNFVDGVVDYKGRPVLRSKSGCWRSAYFIIGVEVAERFAYYGVSSNLIMYLTGPLGQSTATAAENVNVWSGTASLLPLVGAFIADAFLGRYVTIIIASLLYILALALLAFSTLLPSECEKAINDSSCSPQLQVILFFVSLYLVAFAQGGHKPCVQAFGADQFDADHPEELTSKSSFFNWWYFGLCAGPTVGIFVLSYIQDNLSWGLGFGIPCIIMGFALIIFLFGTMTYRFGEKSHEKNAFARISHVFVVAARNWRVSPLTISAREEASGIIPHQGSQQFRFLNKALVSHDGSNADGTVCSTDEVEEAKAVLRLFPIWVSCLGYGIVFAQTSTFFTKQGATMDRSIGSTFQIPPATLQSLIGLSVIILIPIYDTILVPLTRAVTNIPSGITMLQRIGVGIFISTVSMILAAIVETKRLKVAREYGLSDDPNAMIPMKIWWLLPQYLLAGAGDVFTIVGMQEFFYDQMPSDLRSIGLALYLSILGIGSFLSGFVISIVEKTTGGNGEDGWIADNLNQGHIDYFYYLLAGISAGAFVMFIYAAKSYVYNGQRGI</sequence>
<dbReference type="GO" id="GO:0071916">
    <property type="term" value="F:dipeptide transmembrane transporter activity"/>
    <property type="evidence" value="ECO:0007669"/>
    <property type="project" value="InterPro"/>
</dbReference>
<evidence type="ECO:0008006" key="12">
    <source>
        <dbReference type="Google" id="ProtNLM"/>
    </source>
</evidence>